<evidence type="ECO:0000259" key="4">
    <source>
        <dbReference type="PROSITE" id="PS50093"/>
    </source>
</evidence>
<feature type="transmembrane region" description="Helical" evidence="3">
    <location>
        <begin position="578"/>
        <end position="599"/>
    </location>
</feature>
<keyword evidence="3" id="KW-1133">Transmembrane helix</keyword>
<dbReference type="Gene3D" id="2.60.40.10">
    <property type="entry name" value="Immunoglobulins"/>
    <property type="match status" value="2"/>
</dbReference>
<dbReference type="Pfam" id="PF00801">
    <property type="entry name" value="PKD"/>
    <property type="match status" value="1"/>
</dbReference>
<keyword evidence="3" id="KW-0812">Transmembrane</keyword>
<evidence type="ECO:0000313" key="6">
    <source>
        <dbReference type="RefSeq" id="XP_012944676.1"/>
    </source>
</evidence>
<proteinExistence type="predicted"/>
<dbReference type="InterPro" id="IPR031778">
    <property type="entry name" value="Sortilin_N"/>
</dbReference>
<dbReference type="InterPro" id="IPR000601">
    <property type="entry name" value="PKD_dom"/>
</dbReference>
<dbReference type="RefSeq" id="XP_012944676.1">
    <property type="nucleotide sequence ID" value="XM_013089222.2"/>
</dbReference>
<evidence type="ECO:0000256" key="2">
    <source>
        <dbReference type="ARBA" id="ARBA00022737"/>
    </source>
</evidence>
<dbReference type="PROSITE" id="PS50093">
    <property type="entry name" value="PKD"/>
    <property type="match status" value="1"/>
</dbReference>
<reference evidence="6" key="1">
    <citation type="submission" date="2025-08" db="UniProtKB">
        <authorList>
            <consortium name="RefSeq"/>
        </authorList>
    </citation>
    <scope>IDENTIFICATION</scope>
</reference>
<keyword evidence="2" id="KW-0677">Repeat</keyword>
<dbReference type="InterPro" id="IPR013783">
    <property type="entry name" value="Ig-like_fold"/>
</dbReference>
<keyword evidence="5" id="KW-1185">Reference proteome</keyword>
<protein>
    <submittedName>
        <fullName evidence="6">VPS10 domain-containing receptor SorCS1</fullName>
    </submittedName>
</protein>
<evidence type="ECO:0000256" key="3">
    <source>
        <dbReference type="SAM" id="Phobius"/>
    </source>
</evidence>
<dbReference type="PANTHER" id="PTHR12106:SF47">
    <property type="entry name" value="VPS10 DOMAIN-CONTAINING RECEPTOR SORCS3-LIKE"/>
    <property type="match status" value="1"/>
</dbReference>
<dbReference type="SMART" id="SM00089">
    <property type="entry name" value="PKD"/>
    <property type="match status" value="2"/>
</dbReference>
<dbReference type="InterPro" id="IPR031777">
    <property type="entry name" value="Sortilin_C"/>
</dbReference>
<dbReference type="Gene3D" id="2.10.70.80">
    <property type="match status" value="1"/>
</dbReference>
<keyword evidence="6" id="KW-0675">Receptor</keyword>
<dbReference type="Pfam" id="PF15902">
    <property type="entry name" value="Sortilin-Vps10"/>
    <property type="match status" value="1"/>
</dbReference>
<dbReference type="GeneID" id="101864588"/>
<dbReference type="InterPro" id="IPR035986">
    <property type="entry name" value="PKD_dom_sf"/>
</dbReference>
<dbReference type="InterPro" id="IPR022409">
    <property type="entry name" value="PKD/Chitinase_dom"/>
</dbReference>
<accession>A0ABM1ABR7</accession>
<dbReference type="InterPro" id="IPR050310">
    <property type="entry name" value="VPS10-sortilin"/>
</dbReference>
<dbReference type="CDD" id="cd00146">
    <property type="entry name" value="PKD"/>
    <property type="match status" value="1"/>
</dbReference>
<dbReference type="Proteomes" id="UP000694888">
    <property type="component" value="Unplaced"/>
</dbReference>
<gene>
    <name evidence="6" type="primary">LOC101864588</name>
</gene>
<dbReference type="PANTHER" id="PTHR12106">
    <property type="entry name" value="SORTILIN RELATED"/>
    <property type="match status" value="1"/>
</dbReference>
<comment type="subcellular location">
    <subcellularLocation>
        <location evidence="1">Membrane</location>
        <topology evidence="1">Single-pass membrane protein</topology>
    </subcellularLocation>
</comment>
<dbReference type="SUPFAM" id="SSF49299">
    <property type="entry name" value="PKD domain"/>
    <property type="match status" value="2"/>
</dbReference>
<feature type="domain" description="PKD" evidence="4">
    <location>
        <begin position="270"/>
        <end position="363"/>
    </location>
</feature>
<sequence length="670" mass="73969">MLSETSAPGVILAHGNLIGPGENGSLAVFSSRDGGWTWRQGPVSGGVHHFNILDQGGVLTVMLDGLMTGTKTNTMHYSCDEGLTWKKFPFIKDPLIVKGVLTEPGSLTVVESVFGNTKNKEPWTLIKLNFSSVLGSKCQEKDYEKWLPQDYNNNSSGKCILGRITEYSRRKVTNPPCYSGGVLKPKVKTNATCACTTEDYECDFGYEESGNECKKSSWFFDGYVAFECKKGMYSASQGYRKIPADSCIEGAEFKKRYDRVNKECPKVRPLGVSLTTETMNVRVGIETSFHMDQRGGSKTDTTYTWNFQDGSKPIQRSDFTSASVQSHTFPKVGRYNVSVSAENSKGSSNATLLIHVQEQIDNLLVLAPWAGKMGTPVNFQALASMGYKQAKSEHQHYVWTFGDEEDGDHPLLTWSSNVLHVFKVARTYQGTVEAVNSISSLHKHFKVRIFDAAVILLIDFSPEVSMYQAFPYVSTLFMHRVRQEISEALGVSLLRIECVFEDKSPHAGLLYIFPSSDQGDQTMQELSDRVKTMVKNKELKVSLFGKPYPGVELLSASDWTNSTDGPSPHGHGPNLKPVYIAAPILVLAVLVSTLTFFYCRRRQRAARHFTLLSSQDDSDALLDDDDEAPLDLNLDLGGRDTGRDDQLLDGGGSHLVMVTGGGTADNAETC</sequence>
<organism evidence="5 6">
    <name type="scientific">Aplysia californica</name>
    <name type="common">California sea hare</name>
    <dbReference type="NCBI Taxonomy" id="6500"/>
    <lineage>
        <taxon>Eukaryota</taxon>
        <taxon>Metazoa</taxon>
        <taxon>Spiralia</taxon>
        <taxon>Lophotrochozoa</taxon>
        <taxon>Mollusca</taxon>
        <taxon>Gastropoda</taxon>
        <taxon>Heterobranchia</taxon>
        <taxon>Euthyneura</taxon>
        <taxon>Tectipleura</taxon>
        <taxon>Aplysiida</taxon>
        <taxon>Aplysioidea</taxon>
        <taxon>Aplysiidae</taxon>
        <taxon>Aplysia</taxon>
    </lineage>
</organism>
<dbReference type="SUPFAM" id="SSF110296">
    <property type="entry name" value="Oligoxyloglucan reducing end-specific cellobiohydrolase"/>
    <property type="match status" value="1"/>
</dbReference>
<evidence type="ECO:0000313" key="5">
    <source>
        <dbReference type="Proteomes" id="UP000694888"/>
    </source>
</evidence>
<evidence type="ECO:0000256" key="1">
    <source>
        <dbReference type="ARBA" id="ARBA00004167"/>
    </source>
</evidence>
<dbReference type="Pfam" id="PF15901">
    <property type="entry name" value="Sortilin_C"/>
    <property type="match status" value="1"/>
</dbReference>
<name>A0ABM1ABR7_APLCA</name>
<dbReference type="Gene3D" id="3.30.60.270">
    <property type="match status" value="1"/>
</dbReference>
<keyword evidence="3" id="KW-0472">Membrane</keyword>